<dbReference type="CDD" id="cd00158">
    <property type="entry name" value="RHOD"/>
    <property type="match status" value="1"/>
</dbReference>
<organism evidence="2 3">
    <name type="scientific">Hydrogenovibrio thermophilus</name>
    <dbReference type="NCBI Taxonomy" id="265883"/>
    <lineage>
        <taxon>Bacteria</taxon>
        <taxon>Pseudomonadati</taxon>
        <taxon>Pseudomonadota</taxon>
        <taxon>Gammaproteobacteria</taxon>
        <taxon>Thiotrichales</taxon>
        <taxon>Piscirickettsiaceae</taxon>
        <taxon>Hydrogenovibrio</taxon>
    </lineage>
</organism>
<evidence type="ECO:0000313" key="2">
    <source>
        <dbReference type="EMBL" id="QAB15094.1"/>
    </source>
</evidence>
<evidence type="ECO:0000313" key="3">
    <source>
        <dbReference type="Proteomes" id="UP000285478"/>
    </source>
</evidence>
<dbReference type="AlphaFoldDB" id="A0A410H2F6"/>
<dbReference type="Proteomes" id="UP000285478">
    <property type="component" value="Chromosome"/>
</dbReference>
<dbReference type="InterPro" id="IPR001763">
    <property type="entry name" value="Rhodanese-like_dom"/>
</dbReference>
<reference evidence="2 3" key="1">
    <citation type="journal article" date="2018" name="Environ. Microbiol.">
        <title>Genomes of ubiquitous marine and hypersaline Hydrogenovibrio, Thiomicrorhabdus and Thiomicrospira spp. encode a diversity of mechanisms to sustain chemolithoautotrophy in heterogeneous environments.</title>
        <authorList>
            <person name="Scott K.M."/>
            <person name="Williams J."/>
            <person name="Porter C.M.B."/>
            <person name="Russel S."/>
            <person name="Harmer T.L."/>
            <person name="Paul J.H."/>
            <person name="Antonen K.M."/>
            <person name="Bridges M.K."/>
            <person name="Camper G.J."/>
            <person name="Campla C.K."/>
            <person name="Casella L.G."/>
            <person name="Chase E."/>
            <person name="Conrad J.W."/>
            <person name="Cruz M.C."/>
            <person name="Dunlap D.S."/>
            <person name="Duran L."/>
            <person name="Fahsbender E.M."/>
            <person name="Goldsmith D.B."/>
            <person name="Keeley R.F."/>
            <person name="Kondoff M.R."/>
            <person name="Kussy B.I."/>
            <person name="Lane M.K."/>
            <person name="Lawler S."/>
            <person name="Leigh B.A."/>
            <person name="Lewis C."/>
            <person name="Lostal L.M."/>
            <person name="Marking D."/>
            <person name="Mancera P.A."/>
            <person name="McClenthan E.C."/>
            <person name="McIntyre E.A."/>
            <person name="Mine J.A."/>
            <person name="Modi S."/>
            <person name="Moore B.D."/>
            <person name="Morgan W.A."/>
            <person name="Nelson K.M."/>
            <person name="Nguyen K.N."/>
            <person name="Ogburn N."/>
            <person name="Parrino D.G."/>
            <person name="Pedapudi A.D."/>
            <person name="Pelham R.P."/>
            <person name="Preece A.M."/>
            <person name="Rampersad E.A."/>
            <person name="Richardson J.C."/>
            <person name="Rodgers C.M."/>
            <person name="Schaffer B.L."/>
            <person name="Sheridan N.E."/>
            <person name="Solone M.R."/>
            <person name="Staley Z.R."/>
            <person name="Tabuchi M."/>
            <person name="Waide R.J."/>
            <person name="Wanjugi P.W."/>
            <person name="Young S."/>
            <person name="Clum A."/>
            <person name="Daum C."/>
            <person name="Huntemann M."/>
            <person name="Ivanova N."/>
            <person name="Kyrpides N."/>
            <person name="Mikhailova N."/>
            <person name="Palaniappan K."/>
            <person name="Pillay M."/>
            <person name="Reddy T.B.K."/>
            <person name="Shapiro N."/>
            <person name="Stamatis D."/>
            <person name="Varghese N."/>
            <person name="Woyke T."/>
            <person name="Boden R."/>
            <person name="Freyermuth S.K."/>
            <person name="Kerfeld C.A."/>
        </authorList>
    </citation>
    <scope>NUCLEOTIDE SEQUENCE [LARGE SCALE GENOMIC DNA]</scope>
    <source>
        <strain evidence="2 3">JR-2</strain>
    </source>
</reference>
<sequence length="98" mass="11038">MFTACEDVKRLIKEKNAQFVDVRTPEEYAMNKLPGAVNIPLQDIDRVGDSMLSKDLPVIVFCRSGQRSHMAMQILLSLGFDEVYNMGPSQAWTQCPDS</sequence>
<protein>
    <submittedName>
        <fullName evidence="2">Rhodanese-like domain-containing protein</fullName>
    </submittedName>
</protein>
<name>A0A410H2F6_9GAMM</name>
<dbReference type="SMART" id="SM00450">
    <property type="entry name" value="RHOD"/>
    <property type="match status" value="1"/>
</dbReference>
<dbReference type="EMBL" id="CP035033">
    <property type="protein sequence ID" value="QAB15094.1"/>
    <property type="molecule type" value="Genomic_DNA"/>
</dbReference>
<keyword evidence="3" id="KW-1185">Reference proteome</keyword>
<dbReference type="PANTHER" id="PTHR43031:SF1">
    <property type="entry name" value="PYRIDINE NUCLEOTIDE-DISULPHIDE OXIDOREDUCTASE"/>
    <property type="match status" value="1"/>
</dbReference>
<dbReference type="PANTHER" id="PTHR43031">
    <property type="entry name" value="FAD-DEPENDENT OXIDOREDUCTASE"/>
    <property type="match status" value="1"/>
</dbReference>
<accession>A0A410H2F6</accession>
<dbReference type="InterPro" id="IPR050229">
    <property type="entry name" value="GlpE_sulfurtransferase"/>
</dbReference>
<dbReference type="RefSeq" id="WP_029937755.1">
    <property type="nucleotide sequence ID" value="NZ_CP035033.1"/>
</dbReference>
<feature type="domain" description="Rhodanese" evidence="1">
    <location>
        <begin position="13"/>
        <end position="91"/>
    </location>
</feature>
<dbReference type="KEGG" id="htr:EPV75_05115"/>
<evidence type="ECO:0000259" key="1">
    <source>
        <dbReference type="PROSITE" id="PS50206"/>
    </source>
</evidence>
<dbReference type="PROSITE" id="PS50206">
    <property type="entry name" value="RHODANESE_3"/>
    <property type="match status" value="1"/>
</dbReference>
<dbReference type="Pfam" id="PF00581">
    <property type="entry name" value="Rhodanese"/>
    <property type="match status" value="1"/>
</dbReference>
<proteinExistence type="predicted"/>
<gene>
    <name evidence="2" type="ORF">EPV75_05115</name>
</gene>
<dbReference type="SUPFAM" id="SSF52821">
    <property type="entry name" value="Rhodanese/Cell cycle control phosphatase"/>
    <property type="match status" value="1"/>
</dbReference>
<dbReference type="Gene3D" id="3.40.250.10">
    <property type="entry name" value="Rhodanese-like domain"/>
    <property type="match status" value="1"/>
</dbReference>
<dbReference type="InterPro" id="IPR036873">
    <property type="entry name" value="Rhodanese-like_dom_sf"/>
</dbReference>